<comment type="caution">
    <text evidence="2">The sequence shown here is derived from an EMBL/GenBank/DDBJ whole genome shotgun (WGS) entry which is preliminary data.</text>
</comment>
<gene>
    <name evidence="2" type="ORF">ABS311_18125</name>
</gene>
<reference evidence="2 3" key="1">
    <citation type="submission" date="2024-06" db="EMBL/GenBank/DDBJ databases">
        <authorList>
            <person name="Chen R.Y."/>
        </authorList>
    </citation>
    <scope>NUCLEOTIDE SEQUENCE [LARGE SCALE GENOMIC DNA]</scope>
    <source>
        <strain evidence="2 3">D2</strain>
    </source>
</reference>
<name>A0ABV1RM38_9ALTE</name>
<evidence type="ECO:0000256" key="1">
    <source>
        <dbReference type="SAM" id="MobiDB-lite"/>
    </source>
</evidence>
<feature type="region of interest" description="Disordered" evidence="1">
    <location>
        <begin position="1"/>
        <end position="20"/>
    </location>
</feature>
<dbReference type="RefSeq" id="WP_350402848.1">
    <property type="nucleotide sequence ID" value="NZ_JBELOE010000266.1"/>
</dbReference>
<proteinExistence type="predicted"/>
<dbReference type="Proteomes" id="UP001467690">
    <property type="component" value="Unassembled WGS sequence"/>
</dbReference>
<dbReference type="EMBL" id="JBELOE010000266">
    <property type="protein sequence ID" value="MER2493797.1"/>
    <property type="molecule type" value="Genomic_DNA"/>
</dbReference>
<sequence length="88" mass="10190">MSSKPEIGPVLSNLSNSRRTASRIKLDALPQIITSRDNDSARQWHMHDAAEQNKQCNGQMDMYVRMYDDLKREKQQIAQLEQEQTKGE</sequence>
<organism evidence="2 3">
    <name type="scientific">Catenovulum sediminis</name>
    <dbReference type="NCBI Taxonomy" id="1740262"/>
    <lineage>
        <taxon>Bacteria</taxon>
        <taxon>Pseudomonadati</taxon>
        <taxon>Pseudomonadota</taxon>
        <taxon>Gammaproteobacteria</taxon>
        <taxon>Alteromonadales</taxon>
        <taxon>Alteromonadaceae</taxon>
        <taxon>Catenovulum</taxon>
    </lineage>
</organism>
<evidence type="ECO:0000313" key="2">
    <source>
        <dbReference type="EMBL" id="MER2493797.1"/>
    </source>
</evidence>
<keyword evidence="3" id="KW-1185">Reference proteome</keyword>
<evidence type="ECO:0000313" key="3">
    <source>
        <dbReference type="Proteomes" id="UP001467690"/>
    </source>
</evidence>
<protein>
    <submittedName>
        <fullName evidence="2">Uncharacterized protein</fullName>
    </submittedName>
</protein>
<accession>A0ABV1RM38</accession>